<evidence type="ECO:0000256" key="4">
    <source>
        <dbReference type="ARBA" id="ARBA00022763"/>
    </source>
</evidence>
<dbReference type="SUPFAM" id="SSF48334">
    <property type="entry name" value="DNA repair protein MutS, domain III"/>
    <property type="match status" value="1"/>
</dbReference>
<sequence length="866" mass="97413">MTFEEFKEKYNYESATSIIKQYLDIKYQNLDCIILFRLGDFYELFFEDAVIISKLLGLTLTKRSNKEDNVPMCGVPYHALANYLPKIVEEGFKVAICDQIETPEEAKKRGGTKAVIKRDVVRIATSGTMFEDGVVENAPNYLMSLVCNQETAAIAYVDITTLEFKTTCVPINCLLAEVTRIDPKEILVPQSVRPLLHQILTPYKSKLVSQVDSYFAVSKCTRSILEYYNIANISSLGQLRDLSVVSIGSVLQYLSLTQKSNLPQLGFPKILNNSKFMLIDAVTRSGLEISRNNKGMVKGSLFDALNSTITKSGARLFYSMLASPLTDIEEIKFRHDLIEFFKDNLNLCNQIRSILNQLGDPERSISRINMHRASPADLLDLKNAIVITNKIKEFFTSELGLIMPDLLEKAFYGLQGHDEIYNLIHEAIIETDLAEEVTYIKHSYHQKIQELCDLIKDSHKIVGQLRLKYVSSTGIENLKISQNNVLGMFVEVSSRNISKLDDTFIHRQTTVNGARFTTSELQNLEKDIINAQGLLRGLEKEIFTEICHSIMQEFISLNSMATSLNFLDVITSAALFAHEKNYCKPEMLEDNTFIIKDGRHPVVEDYLKSDQTSFIANDSDLSDGHNIWLLTGPNMSGKSTFLRQNAVIAIIAQAGFFVPASYAKIGIIDKVFSRIGASDDLAKGQSTFMVEMTETAAILAQATSKSLIIIDELGRGTSTYDGVSIALSCLEYIHDAIKCRSLFATHYHELASFSSNWPNIRNYHVSAKEVAGSLLFLHKIKEGPSDRSYGIKIAKLAGIPISVIRRAEQIFNSLQQDVKLTVPADEINYEDDNYQKIKDYICKLDANQITPRNALDEIFKLQELIK</sequence>
<dbReference type="RefSeq" id="WP_106874046.1">
    <property type="nucleotide sequence ID" value="NZ_CP027845.1"/>
</dbReference>
<dbReference type="InterPro" id="IPR017261">
    <property type="entry name" value="DNA_mismatch_repair_MutS/MSH"/>
</dbReference>
<dbReference type="InterPro" id="IPR007695">
    <property type="entry name" value="DNA_mismatch_repair_MutS-lik_N"/>
</dbReference>
<evidence type="ECO:0000313" key="12">
    <source>
        <dbReference type="EMBL" id="AVP87174.1"/>
    </source>
</evidence>
<dbReference type="InterPro" id="IPR016151">
    <property type="entry name" value="DNA_mismatch_repair_MutS_N"/>
</dbReference>
<dbReference type="FunFam" id="3.40.50.300:FF:000870">
    <property type="entry name" value="MutS protein homolog 4"/>
    <property type="match status" value="1"/>
</dbReference>
<dbReference type="InterPro" id="IPR045076">
    <property type="entry name" value="MutS"/>
</dbReference>
<dbReference type="PROSITE" id="PS00486">
    <property type="entry name" value="DNA_MISMATCH_REPAIR_2"/>
    <property type="match status" value="1"/>
</dbReference>
<evidence type="ECO:0000256" key="10">
    <source>
        <dbReference type="RuleBase" id="RU003756"/>
    </source>
</evidence>
<proteinExistence type="inferred from homology"/>
<keyword evidence="3 10" id="KW-0547">Nucleotide-binding</keyword>
<organism evidence="12 13">
    <name type="scientific">Candidatus Phycorickettsia trachydisci</name>
    <dbReference type="NCBI Taxonomy" id="2115978"/>
    <lineage>
        <taxon>Bacteria</taxon>
        <taxon>Pseudomonadati</taxon>
        <taxon>Pseudomonadota</taxon>
        <taxon>Alphaproteobacteria</taxon>
        <taxon>Rickettsiales</taxon>
        <taxon>Rickettsiaceae</taxon>
        <taxon>Candidatus Phycorickettsia</taxon>
    </lineage>
</organism>
<dbReference type="Pfam" id="PF05190">
    <property type="entry name" value="MutS_IV"/>
    <property type="match status" value="1"/>
</dbReference>
<dbReference type="InterPro" id="IPR007860">
    <property type="entry name" value="DNA_mmatch_repair_MutS_con_dom"/>
</dbReference>
<name>A0A2P1P7C8_9RICK</name>
<comment type="similarity">
    <text evidence="1 10">Belongs to the DNA mismatch repair MutS family.</text>
</comment>
<dbReference type="PIRSF" id="PIRSF037677">
    <property type="entry name" value="DNA_mis_repair_Msh6"/>
    <property type="match status" value="1"/>
</dbReference>
<comment type="function">
    <text evidence="8">This protein is involved in the repair of mismatches in DNA. It is possible that it carries out the mismatch recognition step. This protein has a weak ATPase activity.</text>
</comment>
<evidence type="ECO:0000256" key="2">
    <source>
        <dbReference type="ARBA" id="ARBA00021982"/>
    </source>
</evidence>
<dbReference type="Pfam" id="PF00488">
    <property type="entry name" value="MutS_V"/>
    <property type="match status" value="1"/>
</dbReference>
<keyword evidence="5" id="KW-0067">ATP-binding</keyword>
<evidence type="ECO:0000313" key="13">
    <source>
        <dbReference type="Proteomes" id="UP000241762"/>
    </source>
</evidence>
<dbReference type="SMART" id="SM00533">
    <property type="entry name" value="MUTSd"/>
    <property type="match status" value="1"/>
</dbReference>
<dbReference type="SUPFAM" id="SSF55271">
    <property type="entry name" value="DNA repair protein MutS, domain I"/>
    <property type="match status" value="1"/>
</dbReference>
<dbReference type="InterPro" id="IPR036678">
    <property type="entry name" value="MutS_con_dom_sf"/>
</dbReference>
<reference evidence="12 13" key="1">
    <citation type="submission" date="2018-03" db="EMBL/GenBank/DDBJ databases">
        <title>A gene transfer event suggests a long-term partnership between eustigmatophyte algae and a novel lineage of endosymbiotic bacteria.</title>
        <authorList>
            <person name="Yurchenko T."/>
            <person name="Sevcikova T."/>
            <person name="Pribyl P."/>
            <person name="El Karkouri K."/>
            <person name="Klimes V."/>
            <person name="Amaral R."/>
            <person name="Zbrankova V."/>
            <person name="Kim E."/>
            <person name="Raoult D."/>
            <person name="Santos L.M.A."/>
            <person name="Elias M."/>
        </authorList>
    </citation>
    <scope>NUCLEOTIDE SEQUENCE [LARGE SCALE GENOMIC DNA]</scope>
    <source>
        <strain evidence="12">CCALA 838</strain>
    </source>
</reference>
<dbReference type="Pfam" id="PF05188">
    <property type="entry name" value="MutS_II"/>
    <property type="match status" value="1"/>
</dbReference>
<dbReference type="NCBIfam" id="NF003810">
    <property type="entry name" value="PRK05399.1"/>
    <property type="match status" value="1"/>
</dbReference>
<dbReference type="Gene3D" id="3.40.1170.10">
    <property type="entry name" value="DNA repair protein MutS, domain I"/>
    <property type="match status" value="1"/>
</dbReference>
<evidence type="ECO:0000259" key="11">
    <source>
        <dbReference type="PROSITE" id="PS00486"/>
    </source>
</evidence>
<dbReference type="SMART" id="SM00534">
    <property type="entry name" value="MUTSac"/>
    <property type="match status" value="1"/>
</dbReference>
<dbReference type="NCBIfam" id="TIGR01070">
    <property type="entry name" value="mutS1"/>
    <property type="match status" value="1"/>
</dbReference>
<dbReference type="PANTHER" id="PTHR11361">
    <property type="entry name" value="DNA MISMATCH REPAIR PROTEIN MUTS FAMILY MEMBER"/>
    <property type="match status" value="1"/>
</dbReference>
<protein>
    <recommendedName>
        <fullName evidence="2 9">DNA mismatch repair protein MutS</fullName>
    </recommendedName>
</protein>
<dbReference type="GO" id="GO:0006298">
    <property type="term" value="P:mismatch repair"/>
    <property type="evidence" value="ECO:0007669"/>
    <property type="project" value="UniProtKB-UniRule"/>
</dbReference>
<feature type="domain" description="DNA mismatch repair proteins mutS family" evidence="11">
    <location>
        <begin position="706"/>
        <end position="722"/>
    </location>
</feature>
<dbReference type="Gene3D" id="3.30.420.110">
    <property type="entry name" value="MutS, connector domain"/>
    <property type="match status" value="1"/>
</dbReference>
<evidence type="ECO:0000256" key="5">
    <source>
        <dbReference type="ARBA" id="ARBA00022840"/>
    </source>
</evidence>
<dbReference type="InterPro" id="IPR007696">
    <property type="entry name" value="DNA_mismatch_repair_MutS_core"/>
</dbReference>
<evidence type="ECO:0000256" key="7">
    <source>
        <dbReference type="ARBA" id="ARBA00023204"/>
    </source>
</evidence>
<dbReference type="Pfam" id="PF05192">
    <property type="entry name" value="MutS_III"/>
    <property type="match status" value="1"/>
</dbReference>
<dbReference type="GO" id="GO:0140664">
    <property type="term" value="F:ATP-dependent DNA damage sensor activity"/>
    <property type="evidence" value="ECO:0007669"/>
    <property type="project" value="InterPro"/>
</dbReference>
<dbReference type="GO" id="GO:0005524">
    <property type="term" value="F:ATP binding"/>
    <property type="evidence" value="ECO:0007669"/>
    <property type="project" value="UniProtKB-UniRule"/>
</dbReference>
<dbReference type="SUPFAM" id="SSF52540">
    <property type="entry name" value="P-loop containing nucleoside triphosphate hydrolases"/>
    <property type="match status" value="1"/>
</dbReference>
<dbReference type="CDD" id="cd03284">
    <property type="entry name" value="ABC_MutS1"/>
    <property type="match status" value="1"/>
</dbReference>
<dbReference type="OrthoDB" id="9802448at2"/>
<dbReference type="EMBL" id="CP027845">
    <property type="protein sequence ID" value="AVP87174.1"/>
    <property type="molecule type" value="Genomic_DNA"/>
</dbReference>
<dbReference type="InterPro" id="IPR000432">
    <property type="entry name" value="DNA_mismatch_repair_MutS_C"/>
</dbReference>
<accession>A0A2P1P7C8</accession>
<dbReference type="InterPro" id="IPR007861">
    <property type="entry name" value="DNA_mismatch_repair_MutS_clamp"/>
</dbReference>
<keyword evidence="4 10" id="KW-0227">DNA damage</keyword>
<dbReference type="InterPro" id="IPR036187">
    <property type="entry name" value="DNA_mismatch_repair_MutS_sf"/>
</dbReference>
<dbReference type="Pfam" id="PF01624">
    <property type="entry name" value="MutS_I"/>
    <property type="match status" value="1"/>
</dbReference>
<dbReference type="PANTHER" id="PTHR11361:SF34">
    <property type="entry name" value="DNA MISMATCH REPAIR PROTEIN MSH1, MITOCHONDRIAL"/>
    <property type="match status" value="1"/>
</dbReference>
<dbReference type="InterPro" id="IPR005748">
    <property type="entry name" value="DNA_mismatch_repair_MutS"/>
</dbReference>
<keyword evidence="6 10" id="KW-0238">DNA-binding</keyword>
<evidence type="ECO:0000256" key="8">
    <source>
        <dbReference type="ARBA" id="ARBA00024647"/>
    </source>
</evidence>
<keyword evidence="13" id="KW-1185">Reference proteome</keyword>
<evidence type="ECO:0000256" key="3">
    <source>
        <dbReference type="ARBA" id="ARBA00022741"/>
    </source>
</evidence>
<dbReference type="Proteomes" id="UP000241762">
    <property type="component" value="Chromosome"/>
</dbReference>
<keyword evidence="7 10" id="KW-0234">DNA repair</keyword>
<dbReference type="SUPFAM" id="SSF53150">
    <property type="entry name" value="DNA repair protein MutS, domain II"/>
    <property type="match status" value="1"/>
</dbReference>
<dbReference type="AlphaFoldDB" id="A0A2P1P7C8"/>
<evidence type="ECO:0000256" key="1">
    <source>
        <dbReference type="ARBA" id="ARBA00006271"/>
    </source>
</evidence>
<dbReference type="Gene3D" id="1.10.1420.10">
    <property type="match status" value="2"/>
</dbReference>
<gene>
    <name evidence="12" type="ORF">phytr_2160</name>
</gene>
<evidence type="ECO:0000256" key="9">
    <source>
        <dbReference type="NCBIfam" id="TIGR01070"/>
    </source>
</evidence>
<dbReference type="InterPro" id="IPR027417">
    <property type="entry name" value="P-loop_NTPase"/>
</dbReference>
<evidence type="ECO:0000256" key="6">
    <source>
        <dbReference type="ARBA" id="ARBA00023125"/>
    </source>
</evidence>
<dbReference type="GO" id="GO:0030983">
    <property type="term" value="F:mismatched DNA binding"/>
    <property type="evidence" value="ECO:0007669"/>
    <property type="project" value="InterPro"/>
</dbReference>
<dbReference type="Gene3D" id="3.40.50.300">
    <property type="entry name" value="P-loop containing nucleotide triphosphate hydrolases"/>
    <property type="match status" value="1"/>
</dbReference>
<dbReference type="KEGG" id="ptc:phytr_2160"/>